<feature type="non-terminal residue" evidence="1">
    <location>
        <position position="1"/>
    </location>
</feature>
<feature type="non-terminal residue" evidence="1">
    <location>
        <position position="117"/>
    </location>
</feature>
<protein>
    <submittedName>
        <fullName evidence="1">Uncharacterized protein</fullName>
    </submittedName>
</protein>
<gene>
    <name evidence="1" type="ORF">B0I35DRAFT_325131</name>
</gene>
<dbReference type="OrthoDB" id="4790198at2759"/>
<accession>A0A8K0SCE1</accession>
<organism evidence="1 2">
    <name type="scientific">Stachybotrys elegans</name>
    <dbReference type="NCBI Taxonomy" id="80388"/>
    <lineage>
        <taxon>Eukaryota</taxon>
        <taxon>Fungi</taxon>
        <taxon>Dikarya</taxon>
        <taxon>Ascomycota</taxon>
        <taxon>Pezizomycotina</taxon>
        <taxon>Sordariomycetes</taxon>
        <taxon>Hypocreomycetidae</taxon>
        <taxon>Hypocreales</taxon>
        <taxon>Stachybotryaceae</taxon>
        <taxon>Stachybotrys</taxon>
    </lineage>
</organism>
<dbReference type="EMBL" id="JAGPNK010000041">
    <property type="protein sequence ID" value="KAH7303082.1"/>
    <property type="molecule type" value="Genomic_DNA"/>
</dbReference>
<dbReference type="AlphaFoldDB" id="A0A8K0SCE1"/>
<dbReference type="Proteomes" id="UP000813444">
    <property type="component" value="Unassembled WGS sequence"/>
</dbReference>
<name>A0A8K0SCE1_9HYPO</name>
<evidence type="ECO:0000313" key="2">
    <source>
        <dbReference type="Proteomes" id="UP000813444"/>
    </source>
</evidence>
<sequence length="117" mass="13152">IESFTNATALGVDIYGPMPTDAEFVDGHWEAEPGTKAHAWFRAQIDIDWDSMPEKRQGSGLAQIEMTMLAWGNINYNTEYVTRDNMFSLDIAGRTIRSNERLEIYSRVGGNACGQFL</sequence>
<comment type="caution">
    <text evidence="1">The sequence shown here is derived from an EMBL/GenBank/DDBJ whole genome shotgun (WGS) entry which is preliminary data.</text>
</comment>
<proteinExistence type="predicted"/>
<evidence type="ECO:0000313" key="1">
    <source>
        <dbReference type="EMBL" id="KAH7303082.1"/>
    </source>
</evidence>
<reference evidence="1" key="1">
    <citation type="journal article" date="2021" name="Nat. Commun.">
        <title>Genetic determinants of endophytism in the Arabidopsis root mycobiome.</title>
        <authorList>
            <person name="Mesny F."/>
            <person name="Miyauchi S."/>
            <person name="Thiergart T."/>
            <person name="Pickel B."/>
            <person name="Atanasova L."/>
            <person name="Karlsson M."/>
            <person name="Huettel B."/>
            <person name="Barry K.W."/>
            <person name="Haridas S."/>
            <person name="Chen C."/>
            <person name="Bauer D."/>
            <person name="Andreopoulos W."/>
            <person name="Pangilinan J."/>
            <person name="LaButti K."/>
            <person name="Riley R."/>
            <person name="Lipzen A."/>
            <person name="Clum A."/>
            <person name="Drula E."/>
            <person name="Henrissat B."/>
            <person name="Kohler A."/>
            <person name="Grigoriev I.V."/>
            <person name="Martin F.M."/>
            <person name="Hacquard S."/>
        </authorList>
    </citation>
    <scope>NUCLEOTIDE SEQUENCE</scope>
    <source>
        <strain evidence="1">MPI-CAGE-CH-0235</strain>
    </source>
</reference>
<keyword evidence="2" id="KW-1185">Reference proteome</keyword>